<dbReference type="EMBL" id="VJMI01012664">
    <property type="protein sequence ID" value="KAF0749617.1"/>
    <property type="molecule type" value="Genomic_DNA"/>
</dbReference>
<dbReference type="GO" id="GO:0005576">
    <property type="term" value="C:extracellular region"/>
    <property type="evidence" value="ECO:0007669"/>
    <property type="project" value="InterPro"/>
</dbReference>
<proteinExistence type="predicted"/>
<evidence type="ECO:0000259" key="4">
    <source>
        <dbReference type="SMART" id="SM00236"/>
    </source>
</evidence>
<dbReference type="GO" id="GO:0030248">
    <property type="term" value="F:cellulose binding"/>
    <property type="evidence" value="ECO:0007669"/>
    <property type="project" value="InterPro"/>
</dbReference>
<dbReference type="GO" id="GO:0005975">
    <property type="term" value="P:carbohydrate metabolic process"/>
    <property type="evidence" value="ECO:0007669"/>
    <property type="project" value="InterPro"/>
</dbReference>
<feature type="chain" id="PRO_5025631485" description="CBM1 domain-containing protein" evidence="3">
    <location>
        <begin position="23"/>
        <end position="210"/>
    </location>
</feature>
<keyword evidence="1 3" id="KW-0732">Signal</keyword>
<reference evidence="5 6" key="1">
    <citation type="submission" date="2019-06" db="EMBL/GenBank/DDBJ databases">
        <title>Genomics analysis of Aphanomyces spp. identifies a new class of oomycete effector associated with host adaptation.</title>
        <authorList>
            <person name="Gaulin E."/>
        </authorList>
    </citation>
    <scope>NUCLEOTIDE SEQUENCE [LARGE SCALE GENOMIC DNA]</scope>
    <source>
        <strain evidence="5 6">E</strain>
    </source>
</reference>
<feature type="domain" description="CBM1" evidence="4">
    <location>
        <begin position="174"/>
        <end position="208"/>
    </location>
</feature>
<feature type="signal peptide" evidence="3">
    <location>
        <begin position="1"/>
        <end position="22"/>
    </location>
</feature>
<evidence type="ECO:0000256" key="2">
    <source>
        <dbReference type="SAM" id="MobiDB-lite"/>
    </source>
</evidence>
<evidence type="ECO:0000256" key="3">
    <source>
        <dbReference type="SAM" id="SignalP"/>
    </source>
</evidence>
<dbReference type="Proteomes" id="UP000469452">
    <property type="component" value="Unassembled WGS sequence"/>
</dbReference>
<evidence type="ECO:0000256" key="1">
    <source>
        <dbReference type="ARBA" id="ARBA00022729"/>
    </source>
</evidence>
<dbReference type="VEuPathDB" id="FungiDB:H257_11512"/>
<dbReference type="InterPro" id="IPR000254">
    <property type="entry name" value="CBD"/>
</dbReference>
<name>A0A6A5ABU9_APHAT</name>
<feature type="compositionally biased region" description="Low complexity" evidence="2">
    <location>
        <begin position="101"/>
        <end position="141"/>
    </location>
</feature>
<accession>A0A6A5ABU9</accession>
<gene>
    <name evidence="5" type="ORF">AaE_006983</name>
</gene>
<organism evidence="5 6">
    <name type="scientific">Aphanomyces astaci</name>
    <name type="common">Crayfish plague agent</name>
    <dbReference type="NCBI Taxonomy" id="112090"/>
    <lineage>
        <taxon>Eukaryota</taxon>
        <taxon>Sar</taxon>
        <taxon>Stramenopiles</taxon>
        <taxon>Oomycota</taxon>
        <taxon>Saprolegniomycetes</taxon>
        <taxon>Saprolegniales</taxon>
        <taxon>Verrucalvaceae</taxon>
        <taxon>Aphanomyces</taxon>
    </lineage>
</organism>
<feature type="region of interest" description="Disordered" evidence="2">
    <location>
        <begin position="101"/>
        <end position="149"/>
    </location>
</feature>
<comment type="caution">
    <text evidence="5">The sequence shown here is derived from an EMBL/GenBank/DDBJ whole genome shotgun (WGS) entry which is preliminary data.</text>
</comment>
<protein>
    <recommendedName>
        <fullName evidence="4">CBM1 domain-containing protein</fullName>
    </recommendedName>
</protein>
<evidence type="ECO:0000313" key="6">
    <source>
        <dbReference type="Proteomes" id="UP000469452"/>
    </source>
</evidence>
<evidence type="ECO:0000313" key="5">
    <source>
        <dbReference type="EMBL" id="KAF0749617.1"/>
    </source>
</evidence>
<sequence>MRSTSIGAWALALLCMSTYVHGCTNVSVEGDATYCVEGAICGDEGDACPNQGDVAAANCVSNIKSFVANGQCVAPVTATCQRIKSGARGCVFSASPSTPTPITTLPTVPPTTEAPSGSLPSSTITTTAAPTSATPTPIITPVNSTKSNSTGRAIETITFPPQMTTTAPELLCAEKWSQCNGQNWPNGVCCKDQGWQCVYHSDVYSQCLPN</sequence>
<dbReference type="AlphaFoldDB" id="A0A6A5ABU9"/>
<dbReference type="SMART" id="SM00236">
    <property type="entry name" value="fCBD"/>
    <property type="match status" value="1"/>
</dbReference>